<dbReference type="PATRIC" id="fig|1317118.6.peg.649"/>
<keyword evidence="3" id="KW-1185">Reference proteome</keyword>
<reference evidence="2 3" key="1">
    <citation type="journal article" date="2014" name="Antonie Van Leeuwenhoek">
        <title>Roseivivax atlanticus sp. nov., isolated from surface seawater of the Atlantic Ocean.</title>
        <authorList>
            <person name="Li G."/>
            <person name="Lai Q."/>
            <person name="Liu X."/>
            <person name="Sun F."/>
            <person name="Shao Z."/>
        </authorList>
    </citation>
    <scope>NUCLEOTIDE SEQUENCE [LARGE SCALE GENOMIC DNA]</scope>
    <source>
        <strain evidence="2 3">22II-s10s</strain>
    </source>
</reference>
<evidence type="ECO:0000259" key="1">
    <source>
        <dbReference type="Pfam" id="PF08241"/>
    </source>
</evidence>
<dbReference type="EMBL" id="AQQW01000002">
    <property type="protein sequence ID" value="ETW13856.1"/>
    <property type="molecule type" value="Genomic_DNA"/>
</dbReference>
<accession>W4HP11</accession>
<dbReference type="Gene3D" id="3.40.50.150">
    <property type="entry name" value="Vaccinia Virus protein VP39"/>
    <property type="match status" value="1"/>
</dbReference>
<organism evidence="2 3">
    <name type="scientific">Roseivivax marinus</name>
    <dbReference type="NCBI Taxonomy" id="1379903"/>
    <lineage>
        <taxon>Bacteria</taxon>
        <taxon>Pseudomonadati</taxon>
        <taxon>Pseudomonadota</taxon>
        <taxon>Alphaproteobacteria</taxon>
        <taxon>Rhodobacterales</taxon>
        <taxon>Roseobacteraceae</taxon>
        <taxon>Roseivivax</taxon>
    </lineage>
</organism>
<dbReference type="Pfam" id="PF08241">
    <property type="entry name" value="Methyltransf_11"/>
    <property type="match status" value="1"/>
</dbReference>
<feature type="domain" description="Methyltransferase type 11" evidence="1">
    <location>
        <begin position="43"/>
        <end position="131"/>
    </location>
</feature>
<gene>
    <name evidence="2" type="ORF">ATO8_03161</name>
</gene>
<dbReference type="InterPro" id="IPR013216">
    <property type="entry name" value="Methyltransf_11"/>
</dbReference>
<dbReference type="STRING" id="1379903.ATO8_03161"/>
<dbReference type="RefSeq" id="WP_043842023.1">
    <property type="nucleotide sequence ID" value="NZ_AQQW01000002.1"/>
</dbReference>
<name>W4HP11_9RHOB</name>
<protein>
    <recommendedName>
        <fullName evidence="1">Methyltransferase type 11 domain-containing protein</fullName>
    </recommendedName>
</protein>
<dbReference type="AlphaFoldDB" id="W4HP11"/>
<dbReference type="InterPro" id="IPR029063">
    <property type="entry name" value="SAM-dependent_MTases_sf"/>
</dbReference>
<dbReference type="eggNOG" id="COG2227">
    <property type="taxonomic scope" value="Bacteria"/>
</dbReference>
<sequence>MHLDVRTLRDFYYRNALGRVAQKIVRGHLQTLWPDTHGRTVAGYGFAVPLLRPFLAQSRRVVGLMPAPQGVMHWPNGLPNVSVLCDETEWPLETGHVDRLVLMHGLETCDNATALLDECYRVLGPGGQAAFVVPNRSGLWARSDRTPFGYGRPYSLSQLESQLKAHDFIPEAHVSVLYQPPSTRRFWMRTGPFWEKVGRAIPAAMAGGVMIVLASKRYPPTRRPLTDRVRDPLEVLAPKPVAKPV</sequence>
<proteinExistence type="predicted"/>
<evidence type="ECO:0000313" key="3">
    <source>
        <dbReference type="Proteomes" id="UP000019063"/>
    </source>
</evidence>
<dbReference type="GO" id="GO:0008757">
    <property type="term" value="F:S-adenosylmethionine-dependent methyltransferase activity"/>
    <property type="evidence" value="ECO:0007669"/>
    <property type="project" value="InterPro"/>
</dbReference>
<dbReference type="OrthoDB" id="9800231at2"/>
<dbReference type="SUPFAM" id="SSF53335">
    <property type="entry name" value="S-adenosyl-L-methionine-dependent methyltransferases"/>
    <property type="match status" value="1"/>
</dbReference>
<comment type="caution">
    <text evidence="2">The sequence shown here is derived from an EMBL/GenBank/DDBJ whole genome shotgun (WGS) entry which is preliminary data.</text>
</comment>
<dbReference type="Proteomes" id="UP000019063">
    <property type="component" value="Unassembled WGS sequence"/>
</dbReference>
<evidence type="ECO:0000313" key="2">
    <source>
        <dbReference type="EMBL" id="ETW13856.1"/>
    </source>
</evidence>